<feature type="transmembrane region" description="Helical" evidence="1">
    <location>
        <begin position="30"/>
        <end position="53"/>
    </location>
</feature>
<evidence type="ECO:0000256" key="1">
    <source>
        <dbReference type="SAM" id="Phobius"/>
    </source>
</evidence>
<keyword evidence="1" id="KW-0812">Transmembrane</keyword>
<comment type="caution">
    <text evidence="2">The sequence shown here is derived from an EMBL/GenBank/DDBJ whole genome shotgun (WGS) entry which is preliminary data.</text>
</comment>
<dbReference type="Proteomes" id="UP001241110">
    <property type="component" value="Unassembled WGS sequence"/>
</dbReference>
<evidence type="ECO:0000313" key="2">
    <source>
        <dbReference type="EMBL" id="MDJ1485914.1"/>
    </source>
</evidence>
<proteinExistence type="predicted"/>
<evidence type="ECO:0000313" key="3">
    <source>
        <dbReference type="Proteomes" id="UP001241110"/>
    </source>
</evidence>
<keyword evidence="1" id="KW-0472">Membrane</keyword>
<keyword evidence="1" id="KW-1133">Transmembrane helix</keyword>
<protein>
    <submittedName>
        <fullName evidence="2">Uncharacterized protein</fullName>
    </submittedName>
</protein>
<dbReference type="EMBL" id="JASJOS010000025">
    <property type="protein sequence ID" value="MDJ1485914.1"/>
    <property type="molecule type" value="Genomic_DNA"/>
</dbReference>
<sequence>MEKQIVATLLALGSQLLVFSSIYQLLFKVLSVEMIVGNILVACVLQLWIIIYVQLNILGYDEKLLHVVSVLKTKTYPFNDFLYVKPCAGIFNVYKIGFSDGKEYLCIPSKGKTMLFEFDKPGTAKAMEAETNSLKM</sequence>
<accession>A0AAE3UDL9</accession>
<reference evidence="2" key="1">
    <citation type="submission" date="2023-05" db="EMBL/GenBank/DDBJ databases">
        <authorList>
            <person name="Zhang X."/>
        </authorList>
    </citation>
    <scope>NUCLEOTIDE SEQUENCE</scope>
    <source>
        <strain evidence="2">YF14B1</strain>
    </source>
</reference>
<name>A0AAE3UDL9_9BACT</name>
<organism evidence="2 3">
    <name type="scientific">Xanthocytophaga flava</name>
    <dbReference type="NCBI Taxonomy" id="3048013"/>
    <lineage>
        <taxon>Bacteria</taxon>
        <taxon>Pseudomonadati</taxon>
        <taxon>Bacteroidota</taxon>
        <taxon>Cytophagia</taxon>
        <taxon>Cytophagales</taxon>
        <taxon>Rhodocytophagaceae</taxon>
        <taxon>Xanthocytophaga</taxon>
    </lineage>
</organism>
<dbReference type="AlphaFoldDB" id="A0AAE3UDL9"/>
<dbReference type="RefSeq" id="WP_313989098.1">
    <property type="nucleotide sequence ID" value="NZ_JASJOS010000025.1"/>
</dbReference>
<gene>
    <name evidence="2" type="ORF">QNI16_35865</name>
</gene>